<keyword evidence="8" id="KW-1185">Reference proteome</keyword>
<keyword evidence="3" id="KW-0479">Metal-binding</keyword>
<dbReference type="InterPro" id="IPR051198">
    <property type="entry name" value="BchE-like"/>
</dbReference>
<dbReference type="GO" id="GO:0003824">
    <property type="term" value="F:catalytic activity"/>
    <property type="evidence" value="ECO:0007669"/>
    <property type="project" value="InterPro"/>
</dbReference>
<protein>
    <submittedName>
        <fullName evidence="7">Radical SAM protein</fullName>
    </submittedName>
</protein>
<dbReference type="SFLD" id="SFLDG01095">
    <property type="entry name" value="Uncharacterised_Radical_SAM_Su"/>
    <property type="match status" value="1"/>
</dbReference>
<keyword evidence="5" id="KW-0411">Iron-sulfur</keyword>
<evidence type="ECO:0000313" key="8">
    <source>
        <dbReference type="Proteomes" id="UP000602647"/>
    </source>
</evidence>
<dbReference type="PROSITE" id="PS51257">
    <property type="entry name" value="PROKAR_LIPOPROTEIN"/>
    <property type="match status" value="1"/>
</dbReference>
<dbReference type="PROSITE" id="PS51918">
    <property type="entry name" value="RADICAL_SAM"/>
    <property type="match status" value="1"/>
</dbReference>
<dbReference type="CDD" id="cd01335">
    <property type="entry name" value="Radical_SAM"/>
    <property type="match status" value="1"/>
</dbReference>
<keyword evidence="2" id="KW-0949">S-adenosyl-L-methionine</keyword>
<evidence type="ECO:0000313" key="7">
    <source>
        <dbReference type="EMBL" id="MBC6680503.1"/>
    </source>
</evidence>
<evidence type="ECO:0000259" key="6">
    <source>
        <dbReference type="PROSITE" id="PS51918"/>
    </source>
</evidence>
<evidence type="ECO:0000256" key="3">
    <source>
        <dbReference type="ARBA" id="ARBA00022723"/>
    </source>
</evidence>
<dbReference type="GO" id="GO:0051536">
    <property type="term" value="F:iron-sulfur cluster binding"/>
    <property type="evidence" value="ECO:0007669"/>
    <property type="project" value="UniProtKB-KW"/>
</dbReference>
<evidence type="ECO:0000256" key="4">
    <source>
        <dbReference type="ARBA" id="ARBA00023004"/>
    </source>
</evidence>
<dbReference type="Gene3D" id="3.80.30.20">
    <property type="entry name" value="tm_1862 like domain"/>
    <property type="match status" value="1"/>
</dbReference>
<dbReference type="InterPro" id="IPR007197">
    <property type="entry name" value="rSAM"/>
</dbReference>
<dbReference type="PANTHER" id="PTHR43409">
    <property type="entry name" value="ANAEROBIC MAGNESIUM-PROTOPORPHYRIN IX MONOMETHYL ESTER CYCLASE-RELATED"/>
    <property type="match status" value="1"/>
</dbReference>
<dbReference type="PANTHER" id="PTHR43409:SF4">
    <property type="entry name" value="RADICAL SAM SUPERFAMILY PROTEIN"/>
    <property type="match status" value="1"/>
</dbReference>
<dbReference type="Pfam" id="PF04055">
    <property type="entry name" value="Radical_SAM"/>
    <property type="match status" value="1"/>
</dbReference>
<dbReference type="InterPro" id="IPR058240">
    <property type="entry name" value="rSAM_sf"/>
</dbReference>
<evidence type="ECO:0000256" key="1">
    <source>
        <dbReference type="ARBA" id="ARBA00001966"/>
    </source>
</evidence>
<proteinExistence type="predicted"/>
<dbReference type="RefSeq" id="WP_187303603.1">
    <property type="nucleotide sequence ID" value="NZ_JACRYT010000014.1"/>
</dbReference>
<dbReference type="SFLD" id="SFLDS00029">
    <property type="entry name" value="Radical_SAM"/>
    <property type="match status" value="1"/>
</dbReference>
<reference evidence="7" key="1">
    <citation type="submission" date="2020-08" db="EMBL/GenBank/DDBJ databases">
        <title>Genome public.</title>
        <authorList>
            <person name="Liu C."/>
            <person name="Sun Q."/>
        </authorList>
    </citation>
    <scope>NUCLEOTIDE SEQUENCE</scope>
    <source>
        <strain evidence="7">BX12</strain>
    </source>
</reference>
<dbReference type="InterPro" id="IPR023404">
    <property type="entry name" value="rSAM_horseshoe"/>
</dbReference>
<comment type="caution">
    <text evidence="7">The sequence shown here is derived from an EMBL/GenBank/DDBJ whole genome shotgun (WGS) entry which is preliminary data.</text>
</comment>
<dbReference type="SMART" id="SM00729">
    <property type="entry name" value="Elp3"/>
    <property type="match status" value="1"/>
</dbReference>
<feature type="domain" description="Radical SAM core" evidence="6">
    <location>
        <begin position="9"/>
        <end position="239"/>
    </location>
</feature>
<dbReference type="Proteomes" id="UP000602647">
    <property type="component" value="Unassembled WGS sequence"/>
</dbReference>
<dbReference type="SFLD" id="SFLDG01082">
    <property type="entry name" value="B12-binding_domain_containing"/>
    <property type="match status" value="1"/>
</dbReference>
<accession>A0A923SWN3</accession>
<keyword evidence="4" id="KW-0408">Iron</keyword>
<dbReference type="EMBL" id="JACRYT010000014">
    <property type="protein sequence ID" value="MBC6680503.1"/>
    <property type="molecule type" value="Genomic_DNA"/>
</dbReference>
<dbReference type="InterPro" id="IPR006638">
    <property type="entry name" value="Elp3/MiaA/NifB-like_rSAM"/>
</dbReference>
<evidence type="ECO:0000256" key="5">
    <source>
        <dbReference type="ARBA" id="ARBA00023014"/>
    </source>
</evidence>
<organism evidence="7 8">
    <name type="scientific">Zhenpiania hominis</name>
    <dbReference type="NCBI Taxonomy" id="2763644"/>
    <lineage>
        <taxon>Bacteria</taxon>
        <taxon>Bacillati</taxon>
        <taxon>Bacillota</taxon>
        <taxon>Clostridia</taxon>
        <taxon>Peptostreptococcales</taxon>
        <taxon>Anaerovoracaceae</taxon>
        <taxon>Zhenpiania</taxon>
    </lineage>
</organism>
<evidence type="ECO:0000256" key="2">
    <source>
        <dbReference type="ARBA" id="ARBA00022691"/>
    </source>
</evidence>
<gene>
    <name evidence="7" type="ORF">H9L42_11795</name>
</gene>
<dbReference type="GO" id="GO:0046872">
    <property type="term" value="F:metal ion binding"/>
    <property type="evidence" value="ECO:0007669"/>
    <property type="project" value="UniProtKB-KW"/>
</dbReference>
<sequence>MRYEGNIFRPPSEAYSLIVQVTIGCAHNECTFCSMFKDKTFRVRNLDEVLEDLDTARGHYRRVERIFLADGDALVLSNDKLMRILTHIQKVFPECERVNVYGSPQDVLRKTPEELKELYENGVKIIYIGAESGSDKVLADIHKGATRAEIIEAVRKIEDSGIKASVTFISGMGGRDGWEDHAIQTGTMISEMEPSYMGLLTLMVEPGVPLEKDIRTGKFQVLTAEEVVAETLLMLKNVDVKRKCVFRSNHASNYVSLRGDLPQDKDKMIAMLRRAMEDHNMLKDERFRML</sequence>
<dbReference type="AlphaFoldDB" id="A0A923SWN3"/>
<name>A0A923SWN3_9FIRM</name>
<dbReference type="SUPFAM" id="SSF102114">
    <property type="entry name" value="Radical SAM enzymes"/>
    <property type="match status" value="1"/>
</dbReference>
<comment type="cofactor">
    <cofactor evidence="1">
        <name>[4Fe-4S] cluster</name>
        <dbReference type="ChEBI" id="CHEBI:49883"/>
    </cofactor>
</comment>